<proteinExistence type="predicted"/>
<accession>A0A8J4GEZ4</accession>
<reference evidence="2" key="1">
    <citation type="journal article" date="2021" name="Proc. Natl. Acad. Sci. U.S.A.">
        <title>Three genomes in the algal genus Volvox reveal the fate of a haploid sex-determining region after a transition to homothallism.</title>
        <authorList>
            <person name="Yamamoto K."/>
            <person name="Hamaji T."/>
            <person name="Kawai-Toyooka H."/>
            <person name="Matsuzaki R."/>
            <person name="Takahashi F."/>
            <person name="Nishimura Y."/>
            <person name="Kawachi M."/>
            <person name="Noguchi H."/>
            <person name="Minakuchi Y."/>
            <person name="Umen J.G."/>
            <person name="Toyoda A."/>
            <person name="Nozaki H."/>
        </authorList>
    </citation>
    <scope>NUCLEOTIDE SEQUENCE</scope>
    <source>
        <strain evidence="2">NIES-3785</strain>
    </source>
</reference>
<evidence type="ECO:0000313" key="3">
    <source>
        <dbReference type="Proteomes" id="UP000722791"/>
    </source>
</evidence>
<gene>
    <name evidence="2" type="ORF">Vretimale_10167</name>
</gene>
<feature type="region of interest" description="Disordered" evidence="1">
    <location>
        <begin position="1"/>
        <end position="71"/>
    </location>
</feature>
<dbReference type="AlphaFoldDB" id="A0A8J4GEZ4"/>
<dbReference type="EMBL" id="BNCQ01000019">
    <property type="protein sequence ID" value="GIM05729.1"/>
    <property type="molecule type" value="Genomic_DNA"/>
</dbReference>
<comment type="caution">
    <text evidence="2">The sequence shown here is derived from an EMBL/GenBank/DDBJ whole genome shotgun (WGS) entry which is preliminary data.</text>
</comment>
<organism evidence="2 3">
    <name type="scientific">Volvox reticuliferus</name>
    <dbReference type="NCBI Taxonomy" id="1737510"/>
    <lineage>
        <taxon>Eukaryota</taxon>
        <taxon>Viridiplantae</taxon>
        <taxon>Chlorophyta</taxon>
        <taxon>core chlorophytes</taxon>
        <taxon>Chlorophyceae</taxon>
        <taxon>CS clade</taxon>
        <taxon>Chlamydomonadales</taxon>
        <taxon>Volvocaceae</taxon>
        <taxon>Volvox</taxon>
    </lineage>
</organism>
<sequence length="100" mass="10194">VSGASRALGSGYPPPPAGWTSGGCGGGAGAGADAATFQGMPEGLERGRAGIRKAHVANSTPEFRRGGGDMEWGSNEGLEVRQERGELRHPRSSVAVFTVE</sequence>
<evidence type="ECO:0000313" key="2">
    <source>
        <dbReference type="EMBL" id="GIM05729.1"/>
    </source>
</evidence>
<feature type="compositionally biased region" description="Gly residues" evidence="1">
    <location>
        <begin position="20"/>
        <end position="30"/>
    </location>
</feature>
<name>A0A8J4GEZ4_9CHLO</name>
<protein>
    <submittedName>
        <fullName evidence="2">Uncharacterized protein</fullName>
    </submittedName>
</protein>
<feature type="non-terminal residue" evidence="2">
    <location>
        <position position="1"/>
    </location>
</feature>
<evidence type="ECO:0000256" key="1">
    <source>
        <dbReference type="SAM" id="MobiDB-lite"/>
    </source>
</evidence>
<dbReference type="Proteomes" id="UP000722791">
    <property type="component" value="Unassembled WGS sequence"/>
</dbReference>